<evidence type="ECO:0008006" key="4">
    <source>
        <dbReference type="Google" id="ProtNLM"/>
    </source>
</evidence>
<protein>
    <recommendedName>
        <fullName evidence="4">Lipoprotein</fullName>
    </recommendedName>
</protein>
<dbReference type="GeneID" id="95390754"/>
<sequence length="263" mass="27177">MRRALVGLALTTGVVLVTALPAQAAAGPDPVKVMKAQLSAKKGAEVASTTSMSVDGKLMISFKEKGKVQLGKGSDLTFKGDLGPAIYGAMAPEDFYLISALTDTSRVITVGKESYVSGGLVRDALPTGMTWLRFDKPVDSPGAPPIDILATGTLKTLLAGAAPKGGVAKGTISVAKLRSVAPRLRTFATKGNVSWTLQFDAKGLVKRFSATLPSVGGVSIKTETRVSRWGSVTVSPPPGDQVFDADALGESVPIPDPIAEANK</sequence>
<feature type="signal peptide" evidence="1">
    <location>
        <begin position="1"/>
        <end position="24"/>
    </location>
</feature>
<gene>
    <name evidence="2" type="ORF">FHR33_004383</name>
</gene>
<dbReference type="AlphaFoldDB" id="A0A7W5Y8I4"/>
<dbReference type="RefSeq" id="WP_183650584.1">
    <property type="nucleotide sequence ID" value="NZ_BAAAXX010000048.1"/>
</dbReference>
<evidence type="ECO:0000313" key="2">
    <source>
        <dbReference type="EMBL" id="MBB3728523.1"/>
    </source>
</evidence>
<name>A0A7W5Y8I4_9ACTN</name>
<organism evidence="2 3">
    <name type="scientific">Nonomuraea dietziae</name>
    <dbReference type="NCBI Taxonomy" id="65515"/>
    <lineage>
        <taxon>Bacteria</taxon>
        <taxon>Bacillati</taxon>
        <taxon>Actinomycetota</taxon>
        <taxon>Actinomycetes</taxon>
        <taxon>Streptosporangiales</taxon>
        <taxon>Streptosporangiaceae</taxon>
        <taxon>Nonomuraea</taxon>
    </lineage>
</organism>
<evidence type="ECO:0000313" key="3">
    <source>
        <dbReference type="Proteomes" id="UP000579945"/>
    </source>
</evidence>
<feature type="chain" id="PRO_5030971493" description="Lipoprotein" evidence="1">
    <location>
        <begin position="25"/>
        <end position="263"/>
    </location>
</feature>
<keyword evidence="3" id="KW-1185">Reference proteome</keyword>
<reference evidence="2 3" key="1">
    <citation type="submission" date="2020-08" db="EMBL/GenBank/DDBJ databases">
        <title>Sequencing the genomes of 1000 actinobacteria strains.</title>
        <authorList>
            <person name="Klenk H.-P."/>
        </authorList>
    </citation>
    <scope>NUCLEOTIDE SEQUENCE [LARGE SCALE GENOMIC DNA]</scope>
    <source>
        <strain evidence="2 3">DSM 44320</strain>
    </source>
</reference>
<dbReference type="EMBL" id="JACIBV010000001">
    <property type="protein sequence ID" value="MBB3728523.1"/>
    <property type="molecule type" value="Genomic_DNA"/>
</dbReference>
<accession>A0A7W5Y8I4</accession>
<comment type="caution">
    <text evidence="2">The sequence shown here is derived from an EMBL/GenBank/DDBJ whole genome shotgun (WGS) entry which is preliminary data.</text>
</comment>
<dbReference type="Proteomes" id="UP000579945">
    <property type="component" value="Unassembled WGS sequence"/>
</dbReference>
<evidence type="ECO:0000256" key="1">
    <source>
        <dbReference type="SAM" id="SignalP"/>
    </source>
</evidence>
<keyword evidence="1" id="KW-0732">Signal</keyword>
<proteinExistence type="predicted"/>